<comment type="caution">
    <text evidence="1">The sequence shown here is derived from an EMBL/GenBank/DDBJ whole genome shotgun (WGS) entry which is preliminary data.</text>
</comment>
<reference evidence="1" key="1">
    <citation type="journal article" date="2023" name="IScience">
        <title>Live-bearing cockroach genome reveals convergent evolutionary mechanisms linked to viviparity in insects and beyond.</title>
        <authorList>
            <person name="Fouks B."/>
            <person name="Harrison M.C."/>
            <person name="Mikhailova A.A."/>
            <person name="Marchal E."/>
            <person name="English S."/>
            <person name="Carruthers M."/>
            <person name="Jennings E.C."/>
            <person name="Chiamaka E.L."/>
            <person name="Frigard R.A."/>
            <person name="Pippel M."/>
            <person name="Attardo G.M."/>
            <person name="Benoit J.B."/>
            <person name="Bornberg-Bauer E."/>
            <person name="Tobe S.S."/>
        </authorList>
    </citation>
    <scope>NUCLEOTIDE SEQUENCE</scope>
    <source>
        <strain evidence="1">Stay&amp;Tobe</strain>
    </source>
</reference>
<dbReference type="EMBL" id="JASPKZ010003041">
    <property type="protein sequence ID" value="KAJ9594525.1"/>
    <property type="molecule type" value="Genomic_DNA"/>
</dbReference>
<proteinExistence type="predicted"/>
<feature type="non-terminal residue" evidence="1">
    <location>
        <position position="1"/>
    </location>
</feature>
<evidence type="ECO:0000313" key="1">
    <source>
        <dbReference type="EMBL" id="KAJ9594525.1"/>
    </source>
</evidence>
<reference evidence="1" key="2">
    <citation type="submission" date="2023-05" db="EMBL/GenBank/DDBJ databases">
        <authorList>
            <person name="Fouks B."/>
        </authorList>
    </citation>
    <scope>NUCLEOTIDE SEQUENCE</scope>
    <source>
        <strain evidence="1">Stay&amp;Tobe</strain>
        <tissue evidence="1">Testes</tissue>
    </source>
</reference>
<feature type="non-terminal residue" evidence="1">
    <location>
        <position position="265"/>
    </location>
</feature>
<organism evidence="1 2">
    <name type="scientific">Diploptera punctata</name>
    <name type="common">Pacific beetle cockroach</name>
    <dbReference type="NCBI Taxonomy" id="6984"/>
    <lineage>
        <taxon>Eukaryota</taxon>
        <taxon>Metazoa</taxon>
        <taxon>Ecdysozoa</taxon>
        <taxon>Arthropoda</taxon>
        <taxon>Hexapoda</taxon>
        <taxon>Insecta</taxon>
        <taxon>Pterygota</taxon>
        <taxon>Neoptera</taxon>
        <taxon>Polyneoptera</taxon>
        <taxon>Dictyoptera</taxon>
        <taxon>Blattodea</taxon>
        <taxon>Blaberoidea</taxon>
        <taxon>Blaberidae</taxon>
        <taxon>Diplopterinae</taxon>
        <taxon>Diploptera</taxon>
    </lineage>
</organism>
<gene>
    <name evidence="1" type="ORF">L9F63_014038</name>
</gene>
<protein>
    <submittedName>
        <fullName evidence="1">Uncharacterized protein</fullName>
    </submittedName>
</protein>
<dbReference type="AlphaFoldDB" id="A0AAD8A9C2"/>
<dbReference type="Proteomes" id="UP001233999">
    <property type="component" value="Unassembled WGS sequence"/>
</dbReference>
<sequence length="265" mass="29923">VGVIEISSVPFPIGAKKIQVECFETQITYWCTMQCNLCTVPPKTSLFSLLIPPFQCWLPTYMALLSVVILHNFIQSSSILSTAFTTSSNKSVPFVVPCILLTPISSSVILKSQLVSKLHNSLRTLISIKFIKMAMLCLVIAYAGHTKSHGGSDVAHEPFDEIRLLGYFIISTPDTRLILSVVPCTCGKKAVPKVCSFFSDVFDNRRKRLSHRSSLYLSEKRNNDRLLLLVYQEFSFFVCFSIRKTRRLRNDHWSEILVNTGVEAY</sequence>
<accession>A0AAD8A9C2</accession>
<keyword evidence="2" id="KW-1185">Reference proteome</keyword>
<evidence type="ECO:0000313" key="2">
    <source>
        <dbReference type="Proteomes" id="UP001233999"/>
    </source>
</evidence>
<name>A0AAD8A9C2_DIPPU</name>